<dbReference type="SUPFAM" id="SSF56112">
    <property type="entry name" value="Protein kinase-like (PK-like)"/>
    <property type="match status" value="1"/>
</dbReference>
<dbReference type="InterPro" id="IPR011009">
    <property type="entry name" value="Kinase-like_dom_sf"/>
</dbReference>
<dbReference type="Proteomes" id="UP000235005">
    <property type="component" value="Unassembled WGS sequence"/>
</dbReference>
<dbReference type="Pfam" id="PF03881">
    <property type="entry name" value="Fructosamin_kin"/>
    <property type="match status" value="1"/>
</dbReference>
<evidence type="ECO:0000256" key="1">
    <source>
        <dbReference type="ARBA" id="ARBA00009460"/>
    </source>
</evidence>
<evidence type="ECO:0000256" key="2">
    <source>
        <dbReference type="PIRNR" id="PIRNR006221"/>
    </source>
</evidence>
<keyword evidence="2" id="KW-0808">Transferase</keyword>
<keyword evidence="2" id="KW-0418">Kinase</keyword>
<name>A0A2N5WX56_9GAMM</name>
<dbReference type="PANTHER" id="PTHR12149">
    <property type="entry name" value="FRUCTOSAMINE 3 KINASE-RELATED PROTEIN"/>
    <property type="match status" value="1"/>
</dbReference>
<dbReference type="PIRSF" id="PIRSF006221">
    <property type="entry name" value="Ketosamine-3-kinase"/>
    <property type="match status" value="1"/>
</dbReference>
<evidence type="ECO:0008006" key="5">
    <source>
        <dbReference type="Google" id="ProtNLM"/>
    </source>
</evidence>
<accession>A0A2N5WX56</accession>
<comment type="similarity">
    <text evidence="1 2">Belongs to the fructosamine kinase family.</text>
</comment>
<dbReference type="OrthoDB" id="5291879at2"/>
<dbReference type="EMBL" id="PKUS01000047">
    <property type="protein sequence ID" value="PLW66815.1"/>
    <property type="molecule type" value="Genomic_DNA"/>
</dbReference>
<dbReference type="GO" id="GO:0016301">
    <property type="term" value="F:kinase activity"/>
    <property type="evidence" value="ECO:0007669"/>
    <property type="project" value="UniProtKB-UniRule"/>
</dbReference>
<organism evidence="3 4">
    <name type="scientific">Pseudohalioglobus lutimaris</name>
    <dbReference type="NCBI Taxonomy" id="1737061"/>
    <lineage>
        <taxon>Bacteria</taxon>
        <taxon>Pseudomonadati</taxon>
        <taxon>Pseudomonadota</taxon>
        <taxon>Gammaproteobacteria</taxon>
        <taxon>Cellvibrionales</taxon>
        <taxon>Halieaceae</taxon>
        <taxon>Pseudohalioglobus</taxon>
    </lineage>
</organism>
<dbReference type="InterPro" id="IPR016477">
    <property type="entry name" value="Fructo-/Ketosamine-3-kinase"/>
</dbReference>
<reference evidence="3 4" key="1">
    <citation type="submission" date="2018-01" db="EMBL/GenBank/DDBJ databases">
        <title>The draft genome sequence of Halioglobus lutimaris HF004.</title>
        <authorList>
            <person name="Du Z.-J."/>
            <person name="Shi M.-J."/>
        </authorList>
    </citation>
    <scope>NUCLEOTIDE SEQUENCE [LARGE SCALE GENOMIC DNA]</scope>
    <source>
        <strain evidence="3 4">HF004</strain>
    </source>
</reference>
<protein>
    <recommendedName>
        <fullName evidence="5">Fructosamine kinase family protein</fullName>
    </recommendedName>
</protein>
<keyword evidence="4" id="KW-1185">Reference proteome</keyword>
<dbReference type="RefSeq" id="WP_101519100.1">
    <property type="nucleotide sequence ID" value="NZ_PKUS01000047.1"/>
</dbReference>
<dbReference type="Gene3D" id="3.90.1200.10">
    <property type="match status" value="1"/>
</dbReference>
<dbReference type="PANTHER" id="PTHR12149:SF8">
    <property type="entry name" value="PROTEIN-RIBULOSAMINE 3-KINASE"/>
    <property type="match status" value="1"/>
</dbReference>
<comment type="caution">
    <text evidence="3">The sequence shown here is derived from an EMBL/GenBank/DDBJ whole genome shotgun (WGS) entry which is preliminary data.</text>
</comment>
<dbReference type="AlphaFoldDB" id="A0A2N5WX56"/>
<gene>
    <name evidence="3" type="ORF">C0039_19935</name>
</gene>
<sequence>MGWEAVEQSIAAATGQPFRVLASREVGGGCINEAAVLEGDGQCYFLKRNRPDLLAMFEAEATGLKEILASNSLRAPAPVATGYDQQCSWLVLEYIDMARSTADRDLGCGLAAMHRCSAHAFGFQQDNFIGATPQTNAWTDNWVEFLREHRLAYQLRLAGSNGAGAAIMDSGQRLLEALPAFFSTYHPVPSLLHGDLWGGNHGADADGRPVIFDPATYYGDREADLAMTELFGGFSDRFYQSYRDSWDIDPGYTTRKVLYNLYHVLNHFNLFGGGYCRQARGMIDLLLAEV</sequence>
<proteinExistence type="inferred from homology"/>
<dbReference type="Gene3D" id="3.30.200.20">
    <property type="entry name" value="Phosphorylase Kinase, domain 1"/>
    <property type="match status" value="1"/>
</dbReference>
<evidence type="ECO:0000313" key="3">
    <source>
        <dbReference type="EMBL" id="PLW66815.1"/>
    </source>
</evidence>
<evidence type="ECO:0000313" key="4">
    <source>
        <dbReference type="Proteomes" id="UP000235005"/>
    </source>
</evidence>